<dbReference type="HOGENOM" id="CLU_2072295_0_0_1"/>
<dbReference type="RefSeq" id="XP_026694128.1">
    <property type="nucleotide sequence ID" value="XM_026838327.1"/>
</dbReference>
<reference evidence="2" key="1">
    <citation type="journal article" date="2002" name="Science">
        <title>The draft genome of Ciona intestinalis: insights into chordate and vertebrate origins.</title>
        <authorList>
            <person name="Dehal P."/>
            <person name="Satou Y."/>
            <person name="Campbell R.K."/>
            <person name="Chapman J."/>
            <person name="Degnan B."/>
            <person name="De Tomaso A."/>
            <person name="Davidson B."/>
            <person name="Di Gregorio A."/>
            <person name="Gelpke M."/>
            <person name="Goodstein D.M."/>
            <person name="Harafuji N."/>
            <person name="Hastings K.E."/>
            <person name="Ho I."/>
            <person name="Hotta K."/>
            <person name="Huang W."/>
            <person name="Kawashima T."/>
            <person name="Lemaire P."/>
            <person name="Martinez D."/>
            <person name="Meinertzhagen I.A."/>
            <person name="Necula S."/>
            <person name="Nonaka M."/>
            <person name="Putnam N."/>
            <person name="Rash S."/>
            <person name="Saiga H."/>
            <person name="Satake M."/>
            <person name="Terry A."/>
            <person name="Yamada L."/>
            <person name="Wang H.G."/>
            <person name="Awazu S."/>
            <person name="Azumi K."/>
            <person name="Boore J."/>
            <person name="Branno M."/>
            <person name="Chin-Bow S."/>
            <person name="DeSantis R."/>
            <person name="Doyle S."/>
            <person name="Francino P."/>
            <person name="Keys D.N."/>
            <person name="Haga S."/>
            <person name="Hayashi H."/>
            <person name="Hino K."/>
            <person name="Imai K.S."/>
            <person name="Inaba K."/>
            <person name="Kano S."/>
            <person name="Kobayashi K."/>
            <person name="Kobayashi M."/>
            <person name="Lee B.I."/>
            <person name="Makabe K.W."/>
            <person name="Manohar C."/>
            <person name="Matassi G."/>
            <person name="Medina M."/>
            <person name="Mochizuki Y."/>
            <person name="Mount S."/>
            <person name="Morishita T."/>
            <person name="Miura S."/>
            <person name="Nakayama A."/>
            <person name="Nishizaka S."/>
            <person name="Nomoto H."/>
            <person name="Ohta F."/>
            <person name="Oishi K."/>
            <person name="Rigoutsos I."/>
            <person name="Sano M."/>
            <person name="Sasaki A."/>
            <person name="Sasakura Y."/>
            <person name="Shoguchi E."/>
            <person name="Shin-i T."/>
            <person name="Spagnuolo A."/>
            <person name="Stainier D."/>
            <person name="Suzuki M.M."/>
            <person name="Tassy O."/>
            <person name="Takatori N."/>
            <person name="Tokuoka M."/>
            <person name="Yagi K."/>
            <person name="Yoshizaki F."/>
            <person name="Wada S."/>
            <person name="Zhang C."/>
            <person name="Hyatt P.D."/>
            <person name="Larimer F."/>
            <person name="Detter C."/>
            <person name="Doggett N."/>
            <person name="Glavina T."/>
            <person name="Hawkins T."/>
            <person name="Richardson P."/>
            <person name="Lucas S."/>
            <person name="Kohara Y."/>
            <person name="Levine M."/>
            <person name="Satoh N."/>
            <person name="Rokhsar D.S."/>
        </authorList>
    </citation>
    <scope>NUCLEOTIDE SEQUENCE [LARGE SCALE GENOMIC DNA]</scope>
</reference>
<dbReference type="Ensembl" id="ENSCINT00000037123.1">
    <property type="protein sequence ID" value="ENSCINP00000036416.1"/>
    <property type="gene ID" value="ENSCING00000024153.1"/>
</dbReference>
<evidence type="ECO:0000313" key="2">
    <source>
        <dbReference type="Proteomes" id="UP000008144"/>
    </source>
</evidence>
<dbReference type="GeneID" id="100184634"/>
<evidence type="ECO:0000313" key="1">
    <source>
        <dbReference type="Ensembl" id="ENSCINP00000036416.1"/>
    </source>
</evidence>
<sequence>MRMSERVVVKKILEAESADELNANESESTASNVFETYITTVSKIGKETAPAKKVGRVVLPEPLGRFRSSRVRNIDALGMESILNSMGHGPTQSTQHRNLIVGNVHDVCGVCIAQLKFT</sequence>
<dbReference type="InParanoid" id="H2Y3D1"/>
<dbReference type="KEGG" id="cin:100184634"/>
<name>H2Y3D1_CIOIN</name>
<reference evidence="1" key="3">
    <citation type="submission" date="2025-09" db="UniProtKB">
        <authorList>
            <consortium name="Ensembl"/>
        </authorList>
    </citation>
    <scope>IDENTIFICATION</scope>
</reference>
<accession>H2Y3D1</accession>
<accession>A0A1W2W6D9</accession>
<keyword evidence="2" id="KW-1185">Reference proteome</keyword>
<reference evidence="1" key="2">
    <citation type="submission" date="2025-08" db="UniProtKB">
        <authorList>
            <consortium name="Ensembl"/>
        </authorList>
    </citation>
    <scope>IDENTIFICATION</scope>
</reference>
<protein>
    <submittedName>
        <fullName evidence="1">Uncharacterized LOC100184634</fullName>
    </submittedName>
</protein>
<dbReference type="Proteomes" id="UP000008144">
    <property type="component" value="Unassembled WGS sequence"/>
</dbReference>
<organism evidence="1 2">
    <name type="scientific">Ciona intestinalis</name>
    <name type="common">Transparent sea squirt</name>
    <name type="synonym">Ascidia intestinalis</name>
    <dbReference type="NCBI Taxonomy" id="7719"/>
    <lineage>
        <taxon>Eukaryota</taxon>
        <taxon>Metazoa</taxon>
        <taxon>Chordata</taxon>
        <taxon>Tunicata</taxon>
        <taxon>Ascidiacea</taxon>
        <taxon>Phlebobranchia</taxon>
        <taxon>Cionidae</taxon>
        <taxon>Ciona</taxon>
    </lineage>
</organism>
<gene>
    <name evidence="1" type="primary">LOC100184634</name>
</gene>
<dbReference type="AlphaFoldDB" id="H2Y3D1"/>
<proteinExistence type="predicted"/>